<dbReference type="Proteomes" id="UP000198565">
    <property type="component" value="Unassembled WGS sequence"/>
</dbReference>
<dbReference type="Gene3D" id="2.115.10.20">
    <property type="entry name" value="Glycosyl hydrolase domain, family 43"/>
    <property type="match status" value="1"/>
</dbReference>
<sequence length="491" mass="55622">MKWKGFVKKATVLTLSTAILVGGSGLVHAEKKSSQDYKEDYGTSTITRSDMKDMIKQHGDEDFKVPTFDSSTIQNIPSATKVTEDGEEIKLDVWDTWPLQNADGTVAEYNGYHILFGLAGNPENAEDTFVYLFYKKADENSIDAWENAGRVFDDNDKFEANDKYLKDQSEEWSGSATFTSNGEIRLFYTNRTAFDEAKDLYGKQTLTTAQVNVSEIEDGALQVDSVEDHKSIFEGEDGSVYQNVMQAFGGDEINWKENHTLRDPHYIEENGHKYLVFEANTGTDYGYSGKDSLYNQAYYGNSNHFFQNEKDWLLDSSQKDYAELANGAIGIVEITDDYELKKVMDPLLVSNTVTDEIERPNIFKKDGKWYLFTSARGSKMTIDGIDDEDIYMLGYVSNSLTGEFKPMNKTGIVLHHDLDPYDITWNYAHYVIPQETTDEAVVTSYMTNRGYFEDHKSTFAPSFKLSLNNKKSSVVKDSILEQGQITLHGEN</sequence>
<feature type="active site" description="Nucleophile" evidence="2">
    <location>
        <position position="95"/>
    </location>
</feature>
<feature type="binding site" evidence="3">
    <location>
        <position position="173"/>
    </location>
    <ligand>
        <name>substrate</name>
    </ligand>
</feature>
<feature type="binding site" evidence="3">
    <location>
        <begin position="262"/>
        <end position="263"/>
    </location>
    <ligand>
        <name>substrate</name>
    </ligand>
</feature>
<dbReference type="AlphaFoldDB" id="A0A1I4NEU6"/>
<dbReference type="SUPFAM" id="SSF75005">
    <property type="entry name" value="Arabinanase/levansucrase/invertase"/>
    <property type="match status" value="1"/>
</dbReference>
<feature type="binding site" evidence="4">
    <location>
        <position position="355"/>
    </location>
    <ligand>
        <name>Ca(2+)</name>
        <dbReference type="ChEBI" id="CHEBI:29108"/>
        <label>1</label>
    </ligand>
</feature>
<dbReference type="OrthoDB" id="2210426at2"/>
<evidence type="ECO:0000256" key="3">
    <source>
        <dbReference type="PIRSR" id="PIRSR603469-2"/>
    </source>
</evidence>
<evidence type="ECO:0000256" key="4">
    <source>
        <dbReference type="PIRSR" id="PIRSR603469-3"/>
    </source>
</evidence>
<dbReference type="EMBL" id="FOTR01000008">
    <property type="protein sequence ID" value="SFM13915.1"/>
    <property type="molecule type" value="Genomic_DNA"/>
</dbReference>
<evidence type="ECO:0000256" key="2">
    <source>
        <dbReference type="PIRSR" id="PIRSR603469-1"/>
    </source>
</evidence>
<keyword evidence="7" id="KW-0732">Signal</keyword>
<organism evidence="8 9">
    <name type="scientific">Gracilibacillus orientalis</name>
    <dbReference type="NCBI Taxonomy" id="334253"/>
    <lineage>
        <taxon>Bacteria</taxon>
        <taxon>Bacillati</taxon>
        <taxon>Bacillota</taxon>
        <taxon>Bacilli</taxon>
        <taxon>Bacillales</taxon>
        <taxon>Bacillaceae</taxon>
        <taxon>Gracilibacillus</taxon>
    </lineage>
</organism>
<dbReference type="STRING" id="334253.SAMN04487943_108156"/>
<protein>
    <submittedName>
        <fullName evidence="8">Levansucrase</fullName>
    </submittedName>
</protein>
<evidence type="ECO:0000256" key="5">
    <source>
        <dbReference type="PIRSR" id="PIRSR603469-4"/>
    </source>
</evidence>
<dbReference type="Pfam" id="PF02435">
    <property type="entry name" value="Glyco_hydro_68"/>
    <property type="match status" value="1"/>
</dbReference>
<dbReference type="InterPro" id="IPR003469">
    <property type="entry name" value="Glyco_hydro_68"/>
</dbReference>
<feature type="site" description="Transition state stabilizer" evidence="5">
    <location>
        <position position="263"/>
    </location>
</feature>
<evidence type="ECO:0000256" key="1">
    <source>
        <dbReference type="ARBA" id="ARBA00006775"/>
    </source>
</evidence>
<keyword evidence="4" id="KW-0479">Metal-binding</keyword>
<feature type="binding site" evidence="3">
    <location>
        <begin position="356"/>
        <end position="358"/>
    </location>
    <ligand>
        <name>substrate</name>
    </ligand>
</feature>
<name>A0A1I4NEU6_9BACI</name>
<evidence type="ECO:0000313" key="9">
    <source>
        <dbReference type="Proteomes" id="UP000198565"/>
    </source>
</evidence>
<keyword evidence="9" id="KW-1185">Reference proteome</keyword>
<dbReference type="GO" id="GO:0050053">
    <property type="term" value="F:levansucrase activity"/>
    <property type="evidence" value="ECO:0007669"/>
    <property type="project" value="InterPro"/>
</dbReference>
<feature type="binding site" evidence="3">
    <location>
        <position position="376"/>
    </location>
    <ligand>
        <name>substrate</name>
    </ligand>
</feature>
<feature type="active site" description="Proton donor/acceptor" evidence="2">
    <location>
        <position position="358"/>
    </location>
</feature>
<gene>
    <name evidence="8" type="ORF">SAMN04487943_108156</name>
</gene>
<proteinExistence type="inferred from homology"/>
<dbReference type="InterPro" id="IPR023296">
    <property type="entry name" value="Glyco_hydro_beta-prop_sf"/>
</dbReference>
<feature type="binding site" evidence="4">
    <location>
        <position position="140"/>
    </location>
    <ligand>
        <name>Ca(2+)</name>
        <dbReference type="ChEBI" id="CHEBI:29108"/>
        <label>1</label>
    </ligand>
</feature>
<evidence type="ECO:0000313" key="8">
    <source>
        <dbReference type="EMBL" id="SFM13915.1"/>
    </source>
</evidence>
<accession>A0A1I4NEU6</accession>
<feature type="chain" id="PRO_5011504695" evidence="7">
    <location>
        <begin position="30"/>
        <end position="491"/>
    </location>
</feature>
<dbReference type="GO" id="GO:0046872">
    <property type="term" value="F:metal ion binding"/>
    <property type="evidence" value="ECO:0007669"/>
    <property type="project" value="UniProtKB-KW"/>
</dbReference>
<evidence type="ECO:0000256" key="6">
    <source>
        <dbReference type="RuleBase" id="RU361220"/>
    </source>
</evidence>
<comment type="similarity">
    <text evidence="1 6">Belongs to the glycosyl hydrolase 68 family.</text>
</comment>
<dbReference type="GO" id="GO:0009758">
    <property type="term" value="P:carbohydrate utilization"/>
    <property type="evidence" value="ECO:0007669"/>
    <property type="project" value="InterPro"/>
</dbReference>
<evidence type="ECO:0000256" key="7">
    <source>
        <dbReference type="SAM" id="SignalP"/>
    </source>
</evidence>
<comment type="cofactor">
    <cofactor evidence="4">
        <name>Ca(2+)</name>
        <dbReference type="ChEBI" id="CHEBI:29108"/>
    </cofactor>
</comment>
<keyword evidence="4" id="KW-0106">Calcium</keyword>
<dbReference type="RefSeq" id="WP_091484493.1">
    <property type="nucleotide sequence ID" value="NZ_FOTR01000008.1"/>
</dbReference>
<feature type="binding site" evidence="4">
    <location>
        <position position="326"/>
    </location>
    <ligand>
        <name>Ca(2+)</name>
        <dbReference type="ChEBI" id="CHEBI:29108"/>
        <label>1</label>
    </ligand>
</feature>
<reference evidence="9" key="1">
    <citation type="submission" date="2016-10" db="EMBL/GenBank/DDBJ databases">
        <authorList>
            <person name="Varghese N."/>
            <person name="Submissions S."/>
        </authorList>
    </citation>
    <scope>NUCLEOTIDE SEQUENCE [LARGE SCALE GENOMIC DNA]</scope>
    <source>
        <strain evidence="9">CGMCC 1.4250</strain>
    </source>
</reference>
<feature type="binding site" evidence="3">
    <location>
        <position position="94"/>
    </location>
    <ligand>
        <name>substrate</name>
    </ligand>
</feature>
<dbReference type="CDD" id="cd08997">
    <property type="entry name" value="GH68"/>
    <property type="match status" value="1"/>
</dbReference>
<feature type="signal peptide" evidence="7">
    <location>
        <begin position="1"/>
        <end position="29"/>
    </location>
</feature>